<evidence type="ECO:0000313" key="3">
    <source>
        <dbReference type="EMBL" id="GLC27979.1"/>
    </source>
</evidence>
<keyword evidence="1" id="KW-0812">Transmembrane</keyword>
<keyword evidence="1" id="KW-1133">Transmembrane helix</keyword>
<evidence type="ECO:0000313" key="4">
    <source>
        <dbReference type="Proteomes" id="UP001161325"/>
    </source>
</evidence>
<keyword evidence="1" id="KW-0472">Membrane</keyword>
<proteinExistence type="predicted"/>
<reference evidence="3" key="1">
    <citation type="submission" date="2022-08" db="EMBL/GenBank/DDBJ databases">
        <title>Draft genome sequencing of Roseisolibacter agri AW1220.</title>
        <authorList>
            <person name="Tobiishi Y."/>
            <person name="Tonouchi A."/>
        </authorList>
    </citation>
    <scope>NUCLEOTIDE SEQUENCE</scope>
    <source>
        <strain evidence="3">AW1220</strain>
    </source>
</reference>
<feature type="transmembrane region" description="Helical" evidence="1">
    <location>
        <begin position="184"/>
        <end position="208"/>
    </location>
</feature>
<evidence type="ECO:0000256" key="1">
    <source>
        <dbReference type="SAM" id="Phobius"/>
    </source>
</evidence>
<dbReference type="Proteomes" id="UP001161325">
    <property type="component" value="Unassembled WGS sequence"/>
</dbReference>
<feature type="transmembrane region" description="Helical" evidence="1">
    <location>
        <begin position="149"/>
        <end position="172"/>
    </location>
</feature>
<gene>
    <name evidence="3" type="ORF">rosag_44920</name>
</gene>
<dbReference type="AlphaFoldDB" id="A0AA37Q7G2"/>
<keyword evidence="2" id="KW-0732">Signal</keyword>
<dbReference type="EMBL" id="BRXS01000007">
    <property type="protein sequence ID" value="GLC27979.1"/>
    <property type="molecule type" value="Genomic_DNA"/>
</dbReference>
<feature type="transmembrane region" description="Helical" evidence="1">
    <location>
        <begin position="289"/>
        <end position="314"/>
    </location>
</feature>
<comment type="caution">
    <text evidence="3">The sequence shown here is derived from an EMBL/GenBank/DDBJ whole genome shotgun (WGS) entry which is preliminary data.</text>
</comment>
<feature type="chain" id="PRO_5041377236" description="Polymer-forming cytoskeletal" evidence="2">
    <location>
        <begin position="29"/>
        <end position="373"/>
    </location>
</feature>
<feature type="transmembrane region" description="Helical" evidence="1">
    <location>
        <begin position="214"/>
        <end position="241"/>
    </location>
</feature>
<name>A0AA37Q7G2_9BACT</name>
<feature type="transmembrane region" description="Helical" evidence="1">
    <location>
        <begin position="262"/>
        <end position="283"/>
    </location>
</feature>
<accession>A0AA37Q7G2</accession>
<protein>
    <recommendedName>
        <fullName evidence="5">Polymer-forming cytoskeletal</fullName>
    </recommendedName>
</protein>
<evidence type="ECO:0000256" key="2">
    <source>
        <dbReference type="SAM" id="SignalP"/>
    </source>
</evidence>
<sequence>MTAVRRLRTWLALGAAVLLASVAPPALAAQPSPSAATAPAGEGAVRLGGLVVPAGTTTEGIVVLKGNVDVYGTVQGDVVAFNGDVVVHPGGHVTEDAVSVLGDVRVASGGRVLGSAESFSQQPPRWLGVGDASPAGARPSPWRGLTMTLGWLAILLLIGIGVLVSGSTYLDGVAESLQQGVGRALAAGLVGQLLILPALVTIIVLLAVTLLGILAIPLAIVAFVLAVAGLLTLGFLAVAFVTGRAVAGRPGDWRATAARGDALRALTVGLAIYFALWLAAAALQGLPVVALMVRMAAIGLTWVAATAGLGAALLSRAGTRTAGRATPARAAAGRGATGAVPVERDGVPVWQTPTPIGGIVAARRPTPVPPGRE</sequence>
<feature type="signal peptide" evidence="2">
    <location>
        <begin position="1"/>
        <end position="28"/>
    </location>
</feature>
<evidence type="ECO:0008006" key="5">
    <source>
        <dbReference type="Google" id="ProtNLM"/>
    </source>
</evidence>
<organism evidence="3 4">
    <name type="scientific">Roseisolibacter agri</name>
    <dbReference type="NCBI Taxonomy" id="2014610"/>
    <lineage>
        <taxon>Bacteria</taxon>
        <taxon>Pseudomonadati</taxon>
        <taxon>Gemmatimonadota</taxon>
        <taxon>Gemmatimonadia</taxon>
        <taxon>Gemmatimonadales</taxon>
        <taxon>Gemmatimonadaceae</taxon>
        <taxon>Roseisolibacter</taxon>
    </lineage>
</organism>
<keyword evidence="4" id="KW-1185">Reference proteome</keyword>